<feature type="domain" description="Putative restriction endonuclease" evidence="1">
    <location>
        <begin position="24"/>
        <end position="185"/>
    </location>
</feature>
<dbReference type="SUPFAM" id="SSF52980">
    <property type="entry name" value="Restriction endonuclease-like"/>
    <property type="match status" value="1"/>
</dbReference>
<evidence type="ECO:0000259" key="1">
    <source>
        <dbReference type="Pfam" id="PF05685"/>
    </source>
</evidence>
<dbReference type="PANTHER" id="PTHR35400">
    <property type="entry name" value="SLR1083 PROTEIN"/>
    <property type="match status" value="1"/>
</dbReference>
<dbReference type="AlphaFoldDB" id="A0A1D7VTP7"/>
<dbReference type="Pfam" id="PF05685">
    <property type="entry name" value="Uma2"/>
    <property type="match status" value="1"/>
</dbReference>
<dbReference type="EMBL" id="CP017157">
    <property type="protein sequence ID" value="AOP50133.1"/>
    <property type="molecule type" value="Genomic_DNA"/>
</dbReference>
<dbReference type="OrthoDB" id="4537149at2"/>
<dbReference type="PANTHER" id="PTHR35400:SF3">
    <property type="entry name" value="SLL1072 PROTEIN"/>
    <property type="match status" value="1"/>
</dbReference>
<sequence length="197" mass="21727">MAAVIAERPRHADEPGWYEALSTWERTDAPEGCKVEIIEGIVTVAPPPESDHNDTADELQRLLYTVIPRDWGIYQTQGLTVPRQKGLYIPDLAVIPKKLLPRPGERQTADAAQLIVEITSRSNANHDRVEKLHGYADAGVPLYLLLDPWHSGKPTATLYGEPAGGLYRVLETVKYGDTLHLPAPFDVTVDTALFPVG</sequence>
<dbReference type="CDD" id="cd06260">
    <property type="entry name" value="DUF820-like"/>
    <property type="match status" value="1"/>
</dbReference>
<keyword evidence="2" id="KW-0378">Hydrolase</keyword>
<organism evidence="2 3">
    <name type="scientific">Streptomyces lydicus</name>
    <dbReference type="NCBI Taxonomy" id="47763"/>
    <lineage>
        <taxon>Bacteria</taxon>
        <taxon>Bacillati</taxon>
        <taxon>Actinomycetota</taxon>
        <taxon>Actinomycetes</taxon>
        <taxon>Kitasatosporales</taxon>
        <taxon>Streptomycetaceae</taxon>
        <taxon>Streptomyces</taxon>
    </lineage>
</organism>
<dbReference type="InterPro" id="IPR012296">
    <property type="entry name" value="Nuclease_put_TT1808"/>
</dbReference>
<gene>
    <name evidence="2" type="ORF">SL103_31230</name>
</gene>
<dbReference type="Gene3D" id="3.90.1570.10">
    <property type="entry name" value="tt1808, chain A"/>
    <property type="match status" value="1"/>
</dbReference>
<dbReference type="GO" id="GO:0004519">
    <property type="term" value="F:endonuclease activity"/>
    <property type="evidence" value="ECO:0007669"/>
    <property type="project" value="UniProtKB-KW"/>
</dbReference>
<dbReference type="RefSeq" id="WP_069572309.1">
    <property type="nucleotide sequence ID" value="NZ_CP017157.1"/>
</dbReference>
<reference evidence="2 3" key="1">
    <citation type="submission" date="2016-09" db="EMBL/GenBank/DDBJ databases">
        <title>Complete genome sequencing of Streptomyces lydicus 103 and metabolic pathways analysis of antibiotic biosynthesis.</title>
        <authorList>
            <person name="Jia N."/>
            <person name="Ding M.-Z."/>
            <person name="Gao F."/>
            <person name="Yuan Y.-J."/>
        </authorList>
    </citation>
    <scope>NUCLEOTIDE SEQUENCE [LARGE SCALE GENOMIC DNA]</scope>
    <source>
        <strain evidence="2 3">103</strain>
    </source>
</reference>
<keyword evidence="2" id="KW-0255">Endonuclease</keyword>
<evidence type="ECO:0000313" key="3">
    <source>
        <dbReference type="Proteomes" id="UP000094094"/>
    </source>
</evidence>
<dbReference type="Proteomes" id="UP000094094">
    <property type="component" value="Chromosome"/>
</dbReference>
<keyword evidence="3" id="KW-1185">Reference proteome</keyword>
<proteinExistence type="predicted"/>
<dbReference type="InterPro" id="IPR011335">
    <property type="entry name" value="Restrct_endonuc-II-like"/>
</dbReference>
<accession>A0A1D7VTP7</accession>
<evidence type="ECO:0000313" key="2">
    <source>
        <dbReference type="EMBL" id="AOP50133.1"/>
    </source>
</evidence>
<dbReference type="KEGG" id="slc:SL103_31230"/>
<dbReference type="InterPro" id="IPR008538">
    <property type="entry name" value="Uma2"/>
</dbReference>
<name>A0A1D7VTP7_9ACTN</name>
<protein>
    <submittedName>
        <fullName evidence="2">Restriction endonuclease</fullName>
    </submittedName>
</protein>
<keyword evidence="2" id="KW-0540">Nuclease</keyword>